<evidence type="ECO:0000313" key="3">
    <source>
        <dbReference type="Proteomes" id="UP000199393"/>
    </source>
</evidence>
<name>A0A1C3MYB4_9ACTN</name>
<dbReference type="STRING" id="307121.GA0070620_0800"/>
<dbReference type="EMBL" id="LT598496">
    <property type="protein sequence ID" value="SBV25327.1"/>
    <property type="molecule type" value="Genomic_DNA"/>
</dbReference>
<evidence type="ECO:0000313" key="2">
    <source>
        <dbReference type="EMBL" id="SBV25327.1"/>
    </source>
</evidence>
<gene>
    <name evidence="2" type="ORF">GA0070620_0800</name>
</gene>
<evidence type="ECO:0008006" key="4">
    <source>
        <dbReference type="Google" id="ProtNLM"/>
    </source>
</evidence>
<keyword evidence="3" id="KW-1185">Reference proteome</keyword>
<dbReference type="Proteomes" id="UP000199393">
    <property type="component" value="Chromosome I"/>
</dbReference>
<feature type="chain" id="PRO_5008678458" description="Lipoprotein" evidence="1">
    <location>
        <begin position="23"/>
        <end position="146"/>
    </location>
</feature>
<dbReference type="RefSeq" id="WP_091588613.1">
    <property type="nucleotide sequence ID" value="NZ_JBHRWG010000007.1"/>
</dbReference>
<keyword evidence="1" id="KW-0732">Signal</keyword>
<protein>
    <recommendedName>
        <fullName evidence="4">Lipoprotein</fullName>
    </recommendedName>
</protein>
<sequence>MRRLLAVLTLPSLLTAALTACGDPDDAEEARSATTVRVLVRDINIRPVGVECAGTGPYTHLHNRSPFQVIDAAGRTLAAGALPAGRSVATFEEDLEVERVPTYCEFAVPVTVADRDAYRLVVDGHPPIALTQNDSEGPALVAVVPS</sequence>
<proteinExistence type="predicted"/>
<organism evidence="2 3">
    <name type="scientific">Micromonospora krabiensis</name>
    <dbReference type="NCBI Taxonomy" id="307121"/>
    <lineage>
        <taxon>Bacteria</taxon>
        <taxon>Bacillati</taxon>
        <taxon>Actinomycetota</taxon>
        <taxon>Actinomycetes</taxon>
        <taxon>Micromonosporales</taxon>
        <taxon>Micromonosporaceae</taxon>
        <taxon>Micromonospora</taxon>
    </lineage>
</organism>
<dbReference type="AlphaFoldDB" id="A0A1C3MYB4"/>
<dbReference type="PATRIC" id="fig|307121.4.peg.823"/>
<evidence type="ECO:0000256" key="1">
    <source>
        <dbReference type="SAM" id="SignalP"/>
    </source>
</evidence>
<dbReference type="OrthoDB" id="3387232at2"/>
<accession>A0A1C3MYB4</accession>
<feature type="signal peptide" evidence="1">
    <location>
        <begin position="1"/>
        <end position="22"/>
    </location>
</feature>
<reference evidence="3" key="1">
    <citation type="submission" date="2016-06" db="EMBL/GenBank/DDBJ databases">
        <authorList>
            <person name="Varghese N."/>
        </authorList>
    </citation>
    <scope>NUCLEOTIDE SEQUENCE [LARGE SCALE GENOMIC DNA]</scope>
    <source>
        <strain evidence="3">DSM 45344</strain>
    </source>
</reference>
<dbReference type="PROSITE" id="PS51257">
    <property type="entry name" value="PROKAR_LIPOPROTEIN"/>
    <property type="match status" value="1"/>
</dbReference>